<evidence type="ECO:0000313" key="1">
    <source>
        <dbReference type="EMBL" id="JAD45419.1"/>
    </source>
</evidence>
<reference evidence="1" key="1">
    <citation type="submission" date="2014-09" db="EMBL/GenBank/DDBJ databases">
        <authorList>
            <person name="Magalhaes I.L.F."/>
            <person name="Oliveira U."/>
            <person name="Santos F.R."/>
            <person name="Vidigal T.H.D.A."/>
            <person name="Brescovit A.D."/>
            <person name="Santos A.J."/>
        </authorList>
    </citation>
    <scope>NUCLEOTIDE SEQUENCE</scope>
    <source>
        <tissue evidence="1">Shoot tissue taken approximately 20 cm above the soil surface</tissue>
    </source>
</reference>
<accession>A0A0A9A196</accession>
<sequence>MLVLVWSEAYGRGPRRYQRLSCL</sequence>
<dbReference type="EMBL" id="GBRH01252476">
    <property type="protein sequence ID" value="JAD45419.1"/>
    <property type="molecule type" value="Transcribed_RNA"/>
</dbReference>
<name>A0A0A9A196_ARUDO</name>
<reference evidence="1" key="2">
    <citation type="journal article" date="2015" name="Data Brief">
        <title>Shoot transcriptome of the giant reed, Arundo donax.</title>
        <authorList>
            <person name="Barrero R.A."/>
            <person name="Guerrero F.D."/>
            <person name="Moolhuijzen P."/>
            <person name="Goolsby J.A."/>
            <person name="Tidwell J."/>
            <person name="Bellgard S.E."/>
            <person name="Bellgard M.I."/>
        </authorList>
    </citation>
    <scope>NUCLEOTIDE SEQUENCE</scope>
    <source>
        <tissue evidence="1">Shoot tissue taken approximately 20 cm above the soil surface</tissue>
    </source>
</reference>
<protein>
    <submittedName>
        <fullName evidence="1">Uncharacterized protein</fullName>
    </submittedName>
</protein>
<proteinExistence type="predicted"/>
<dbReference type="AlphaFoldDB" id="A0A0A9A196"/>
<organism evidence="1">
    <name type="scientific">Arundo donax</name>
    <name type="common">Giant reed</name>
    <name type="synonym">Donax arundinaceus</name>
    <dbReference type="NCBI Taxonomy" id="35708"/>
    <lineage>
        <taxon>Eukaryota</taxon>
        <taxon>Viridiplantae</taxon>
        <taxon>Streptophyta</taxon>
        <taxon>Embryophyta</taxon>
        <taxon>Tracheophyta</taxon>
        <taxon>Spermatophyta</taxon>
        <taxon>Magnoliopsida</taxon>
        <taxon>Liliopsida</taxon>
        <taxon>Poales</taxon>
        <taxon>Poaceae</taxon>
        <taxon>PACMAD clade</taxon>
        <taxon>Arundinoideae</taxon>
        <taxon>Arundineae</taxon>
        <taxon>Arundo</taxon>
    </lineage>
</organism>